<name>A0A532V158_UNCT6</name>
<evidence type="ECO:0000313" key="2">
    <source>
        <dbReference type="Proteomes" id="UP000317778"/>
    </source>
</evidence>
<dbReference type="AlphaFoldDB" id="A0A532V158"/>
<organism evidence="1 2">
    <name type="scientific">candidate division TA06 bacterium B3_TA06</name>
    <dbReference type="NCBI Taxonomy" id="2012487"/>
    <lineage>
        <taxon>Bacteria</taxon>
        <taxon>Bacteria division TA06</taxon>
    </lineage>
</organism>
<dbReference type="EMBL" id="NJBO01000015">
    <property type="protein sequence ID" value="TKJ40945.1"/>
    <property type="molecule type" value="Genomic_DNA"/>
</dbReference>
<dbReference type="Proteomes" id="UP000317778">
    <property type="component" value="Unassembled WGS sequence"/>
</dbReference>
<gene>
    <name evidence="1" type="ORF">CEE36_08750</name>
</gene>
<proteinExistence type="predicted"/>
<comment type="caution">
    <text evidence="1">The sequence shown here is derived from an EMBL/GenBank/DDBJ whole genome shotgun (WGS) entry which is preliminary data.</text>
</comment>
<accession>A0A532V158</accession>
<protein>
    <submittedName>
        <fullName evidence="1">Uncharacterized protein</fullName>
    </submittedName>
</protein>
<reference evidence="1 2" key="1">
    <citation type="submission" date="2017-06" db="EMBL/GenBank/DDBJ databases">
        <title>Novel microbial phyla capable of carbon fixation and sulfur reduction in deep-sea sediments.</title>
        <authorList>
            <person name="Huang J."/>
            <person name="Baker B."/>
            <person name="Wang Y."/>
        </authorList>
    </citation>
    <scope>NUCLEOTIDE SEQUENCE [LARGE SCALE GENOMIC DNA]</scope>
    <source>
        <strain evidence="1">B3_TA06</strain>
    </source>
</reference>
<sequence>MGIRGAYGLRIGGQDKLTYNHFDSYPDWLGKNLIEFIRSTSVEEMKRIAQDLILVDEHSKPTPEQIEECKRWTNLKVSSQSTSDFYCLLRETQGNPDAWKQGLRFMIDSHEFMADSLFCEWAYVINLDDETLEVYKGYNTNPNAPGRYTNKGHYRTHDGTIFYGVALIRAIPLTEIQAMLDEEILALINELENSRIRAEV</sequence>
<evidence type="ECO:0000313" key="1">
    <source>
        <dbReference type="EMBL" id="TKJ40945.1"/>
    </source>
</evidence>